<dbReference type="Pfam" id="PF00702">
    <property type="entry name" value="Hydrolase"/>
    <property type="match status" value="1"/>
</dbReference>
<comment type="caution">
    <text evidence="1">The sequence shown here is derived from an EMBL/GenBank/DDBJ whole genome shotgun (WGS) entry which is preliminary data.</text>
</comment>
<dbReference type="EMBL" id="QZCH01000025">
    <property type="protein sequence ID" value="RJG40328.1"/>
    <property type="molecule type" value="Genomic_DNA"/>
</dbReference>
<proteinExistence type="predicted"/>
<evidence type="ECO:0000313" key="1">
    <source>
        <dbReference type="EMBL" id="RJG40328.1"/>
    </source>
</evidence>
<dbReference type="PANTHER" id="PTHR47478">
    <property type="match status" value="1"/>
</dbReference>
<organism evidence="1 2">
    <name type="scientific">Motilimonas pumila</name>
    <dbReference type="NCBI Taxonomy" id="2303987"/>
    <lineage>
        <taxon>Bacteria</taxon>
        <taxon>Pseudomonadati</taxon>
        <taxon>Pseudomonadota</taxon>
        <taxon>Gammaproteobacteria</taxon>
        <taxon>Alteromonadales</taxon>
        <taxon>Alteromonadales genera incertae sedis</taxon>
        <taxon>Motilimonas</taxon>
    </lineage>
</organism>
<dbReference type="OrthoDB" id="6196267at2"/>
<reference evidence="1 2" key="1">
    <citation type="submission" date="2018-09" db="EMBL/GenBank/DDBJ databases">
        <authorList>
            <person name="Wang F."/>
        </authorList>
    </citation>
    <scope>NUCLEOTIDE SEQUENCE [LARGE SCALE GENOMIC DNA]</scope>
    <source>
        <strain evidence="1 2">PLHSC7-2</strain>
    </source>
</reference>
<dbReference type="InterPro" id="IPR006439">
    <property type="entry name" value="HAD-SF_hydro_IA"/>
</dbReference>
<evidence type="ECO:0000313" key="2">
    <source>
        <dbReference type="Proteomes" id="UP000283255"/>
    </source>
</evidence>
<dbReference type="AlphaFoldDB" id="A0A418YBH1"/>
<sequence length="149" mass="16194">MVDFADQQGKMCHWQSVQAVDGAKPLLARISQHHSVYIATNAVDSDVADIQQAFERAQLAEYIDGYFCHANVGIGKGSAEFFHRIAASLKLSTESMVMVGDSIENDIVPALDAGLDAIWFNPKGKPDFSQSVGEKVQQVSALCQIAPRI</sequence>
<dbReference type="InterPro" id="IPR052550">
    <property type="entry name" value="Pyrimidine_5'-ntase_YjjG"/>
</dbReference>
<dbReference type="SUPFAM" id="SSF56784">
    <property type="entry name" value="HAD-like"/>
    <property type="match status" value="1"/>
</dbReference>
<gene>
    <name evidence="1" type="ORF">D1Z90_16140</name>
</gene>
<dbReference type="Gene3D" id="3.40.50.1000">
    <property type="entry name" value="HAD superfamily/HAD-like"/>
    <property type="match status" value="1"/>
</dbReference>
<protein>
    <submittedName>
        <fullName evidence="1">HAD family hydrolase</fullName>
    </submittedName>
</protein>
<name>A0A418YBH1_9GAMM</name>
<dbReference type="InterPro" id="IPR023214">
    <property type="entry name" value="HAD_sf"/>
</dbReference>
<accession>A0A418YBH1</accession>
<dbReference type="PANTHER" id="PTHR47478:SF1">
    <property type="entry name" value="PYRIMIDINE 5'-NUCLEOTIDASE YJJG"/>
    <property type="match status" value="1"/>
</dbReference>
<reference evidence="1 2" key="2">
    <citation type="submission" date="2019-01" db="EMBL/GenBank/DDBJ databases">
        <title>Motilimonas pumilus sp. nov., isolated from the gut of sea cucumber (Apostichopus japonicus).</title>
        <authorList>
            <person name="Wang F.-Q."/>
            <person name="Ren L.-H."/>
            <person name="Lin Y.-W."/>
            <person name="Sun G.-H."/>
            <person name="Du Z.-J."/>
            <person name="Zhao J.-X."/>
            <person name="Liu X.-J."/>
            <person name="Liu L.-J."/>
        </authorList>
    </citation>
    <scope>NUCLEOTIDE SEQUENCE [LARGE SCALE GENOMIC DNA]</scope>
    <source>
        <strain evidence="1 2">PLHSC7-2</strain>
    </source>
</reference>
<keyword evidence="1" id="KW-0378">Hydrolase</keyword>
<dbReference type="Proteomes" id="UP000283255">
    <property type="component" value="Unassembled WGS sequence"/>
</dbReference>
<dbReference type="GO" id="GO:0016787">
    <property type="term" value="F:hydrolase activity"/>
    <property type="evidence" value="ECO:0007669"/>
    <property type="project" value="UniProtKB-KW"/>
</dbReference>
<dbReference type="InterPro" id="IPR036412">
    <property type="entry name" value="HAD-like_sf"/>
</dbReference>
<dbReference type="NCBIfam" id="TIGR01549">
    <property type="entry name" value="HAD-SF-IA-v1"/>
    <property type="match status" value="1"/>
</dbReference>
<keyword evidence="2" id="KW-1185">Reference proteome</keyword>